<dbReference type="RefSeq" id="WP_208650576.1">
    <property type="nucleotide sequence ID" value="NZ_CP036528.1"/>
</dbReference>
<sequence>MEITKWDLFKQIDQMPADKYKIIKDFLDKLNEDSIEEVVLDKETKKEIERSYEEYQKGEFLTFDQVFEDDGKREV</sequence>
<evidence type="ECO:0000313" key="1">
    <source>
        <dbReference type="EMBL" id="QBK26902.1"/>
    </source>
</evidence>
<protein>
    <submittedName>
        <fullName evidence="1">Uncharacterized protein</fullName>
    </submittedName>
</protein>
<dbReference type="KEGG" id="uth:DKZ56_14255"/>
<accession>A0A4P6UYC8</accession>
<proteinExistence type="predicted"/>
<gene>
    <name evidence="1" type="ORF">DKZ56_14255</name>
</gene>
<dbReference type="EMBL" id="CP036528">
    <property type="protein sequence ID" value="QBK26902.1"/>
    <property type="molecule type" value="Genomic_DNA"/>
</dbReference>
<reference evidence="1 2" key="1">
    <citation type="submission" date="2019-02" db="EMBL/GenBank/DDBJ databases">
        <title>Ureibacillus thermophilus.</title>
        <authorList>
            <person name="Sunny J.S."/>
            <person name="Natarajan A."/>
            <person name="Saleena L.M."/>
        </authorList>
    </citation>
    <scope>NUCLEOTIDE SEQUENCE [LARGE SCALE GENOMIC DNA]</scope>
    <source>
        <strain evidence="1 2">LM102</strain>
    </source>
</reference>
<name>A0A4P6UYC8_9BACL</name>
<dbReference type="Proteomes" id="UP000291151">
    <property type="component" value="Chromosome"/>
</dbReference>
<dbReference type="AlphaFoldDB" id="A0A4P6UYC8"/>
<evidence type="ECO:0000313" key="2">
    <source>
        <dbReference type="Proteomes" id="UP000291151"/>
    </source>
</evidence>
<organism evidence="1 2">
    <name type="scientific">Ureibacillus thermophilus</name>
    <dbReference type="NCBI Taxonomy" id="367743"/>
    <lineage>
        <taxon>Bacteria</taxon>
        <taxon>Bacillati</taxon>
        <taxon>Bacillota</taxon>
        <taxon>Bacilli</taxon>
        <taxon>Bacillales</taxon>
        <taxon>Caryophanaceae</taxon>
        <taxon>Ureibacillus</taxon>
    </lineage>
</organism>
<keyword evidence="2" id="KW-1185">Reference proteome</keyword>